<dbReference type="OrthoDB" id="9795613at2"/>
<keyword evidence="4" id="KW-1185">Reference proteome</keyword>
<sequence>MSDDIVVQRDGFIATVVLNRPHKLNAMTKDMWQRLGEAMRQLSVEEGLRCIVLRGAGDKSFSPGNDIGEFETERSNFQQGKAYGRVLHGALSALAECPIPTVALIKGICVGGGLEIAALADIRICGESSRFGVPINKLGLVMAHAEIGALLRLVGRATTLELLLEGRVFGAREAKEKGLVHRVVPDDQVEAEAYATAQRIAEGAPLVARWHKQFIRRLESGGALTEAELDEGFRCYDTEDFRIGYRAFLAKEKPQFVGR</sequence>
<dbReference type="PANTHER" id="PTHR11941:SF54">
    <property type="entry name" value="ENOYL-COA HYDRATASE, MITOCHONDRIAL"/>
    <property type="match status" value="1"/>
</dbReference>
<dbReference type="InParanoid" id="A0A5C7F186"/>
<accession>A0A5C7F186</accession>
<dbReference type="CDD" id="cd06558">
    <property type="entry name" value="crotonase-like"/>
    <property type="match status" value="1"/>
</dbReference>
<protein>
    <submittedName>
        <fullName evidence="3">Enoyl-CoA hydratase/isomerase family protein</fullName>
    </submittedName>
</protein>
<dbReference type="Proteomes" id="UP000321201">
    <property type="component" value="Unassembled WGS sequence"/>
</dbReference>
<evidence type="ECO:0000256" key="1">
    <source>
        <dbReference type="ARBA" id="ARBA00005254"/>
    </source>
</evidence>
<dbReference type="SUPFAM" id="SSF52096">
    <property type="entry name" value="ClpP/crotonase"/>
    <property type="match status" value="1"/>
</dbReference>
<dbReference type="AlphaFoldDB" id="A0A5C7F186"/>
<dbReference type="InterPro" id="IPR014748">
    <property type="entry name" value="Enoyl-CoA_hydra_C"/>
</dbReference>
<dbReference type="InterPro" id="IPR029045">
    <property type="entry name" value="ClpP/crotonase-like_dom_sf"/>
</dbReference>
<evidence type="ECO:0000313" key="3">
    <source>
        <dbReference type="EMBL" id="TXF13303.1"/>
    </source>
</evidence>
<dbReference type="GO" id="GO:0016853">
    <property type="term" value="F:isomerase activity"/>
    <property type="evidence" value="ECO:0007669"/>
    <property type="project" value="UniProtKB-KW"/>
</dbReference>
<keyword evidence="3" id="KW-0413">Isomerase</keyword>
<dbReference type="GO" id="GO:0016829">
    <property type="term" value="F:lyase activity"/>
    <property type="evidence" value="ECO:0007669"/>
    <property type="project" value="UniProtKB-KW"/>
</dbReference>
<keyword evidence="2" id="KW-0456">Lyase</keyword>
<dbReference type="PANTHER" id="PTHR11941">
    <property type="entry name" value="ENOYL-COA HYDRATASE-RELATED"/>
    <property type="match status" value="1"/>
</dbReference>
<dbReference type="Gene3D" id="1.10.12.10">
    <property type="entry name" value="Lyase 2-enoyl-coa Hydratase, Chain A, domain 2"/>
    <property type="match status" value="1"/>
</dbReference>
<dbReference type="RefSeq" id="WP_147798477.1">
    <property type="nucleotide sequence ID" value="NZ_VPFL01000002.1"/>
</dbReference>
<evidence type="ECO:0000313" key="4">
    <source>
        <dbReference type="Proteomes" id="UP000321201"/>
    </source>
</evidence>
<dbReference type="GO" id="GO:0006635">
    <property type="term" value="P:fatty acid beta-oxidation"/>
    <property type="evidence" value="ECO:0007669"/>
    <property type="project" value="TreeGrafter"/>
</dbReference>
<dbReference type="Gene3D" id="3.90.226.10">
    <property type="entry name" value="2-enoyl-CoA Hydratase, Chain A, domain 1"/>
    <property type="match status" value="1"/>
</dbReference>
<gene>
    <name evidence="3" type="ORF">FR698_01835</name>
</gene>
<dbReference type="InterPro" id="IPR001753">
    <property type="entry name" value="Enoyl-CoA_hydra/iso"/>
</dbReference>
<proteinExistence type="inferred from homology"/>
<comment type="caution">
    <text evidence="3">The sequence shown here is derived from an EMBL/GenBank/DDBJ whole genome shotgun (WGS) entry which is preliminary data.</text>
</comment>
<evidence type="ECO:0000256" key="2">
    <source>
        <dbReference type="ARBA" id="ARBA00023239"/>
    </source>
</evidence>
<reference evidence="3 4" key="1">
    <citation type="submission" date="2019-08" db="EMBL/GenBank/DDBJ databases">
        <title>Pelomicrobium methylotrophicum gen. nov., sp. nov. a moderately thermophilic, facultatively anaerobic, lithoautotrophic and methylotrophic bacterium isolated from a terrestrial mud volcano.</title>
        <authorList>
            <person name="Slobodkina G.B."/>
            <person name="Merkel A.Y."/>
            <person name="Slobodkin A.I."/>
        </authorList>
    </citation>
    <scope>NUCLEOTIDE SEQUENCE [LARGE SCALE GENOMIC DNA]</scope>
    <source>
        <strain evidence="3 4">SM250</strain>
    </source>
</reference>
<comment type="similarity">
    <text evidence="1">Belongs to the enoyl-CoA hydratase/isomerase family.</text>
</comment>
<dbReference type="Pfam" id="PF00378">
    <property type="entry name" value="ECH_1"/>
    <property type="match status" value="1"/>
</dbReference>
<dbReference type="EMBL" id="VPFL01000002">
    <property type="protein sequence ID" value="TXF13303.1"/>
    <property type="molecule type" value="Genomic_DNA"/>
</dbReference>
<organism evidence="3 4">
    <name type="scientific">Pelomicrobium methylotrophicum</name>
    <dbReference type="NCBI Taxonomy" id="2602750"/>
    <lineage>
        <taxon>Bacteria</taxon>
        <taxon>Pseudomonadati</taxon>
        <taxon>Pseudomonadota</taxon>
        <taxon>Hydrogenophilia</taxon>
        <taxon>Hydrogenophilia incertae sedis</taxon>
        <taxon>Pelomicrobium</taxon>
    </lineage>
</organism>
<name>A0A5C7F186_9PROT</name>